<keyword evidence="2" id="KW-1185">Reference proteome</keyword>
<protein>
    <submittedName>
        <fullName evidence="1">Uncharacterized protein</fullName>
    </submittedName>
</protein>
<reference evidence="1" key="1">
    <citation type="journal article" date="2021" name="New Phytol.">
        <title>Evolutionary innovations through gain and loss of genes in the ectomycorrhizal Boletales.</title>
        <authorList>
            <person name="Wu G."/>
            <person name="Miyauchi S."/>
            <person name="Morin E."/>
            <person name="Kuo A."/>
            <person name="Drula E."/>
            <person name="Varga T."/>
            <person name="Kohler A."/>
            <person name="Feng B."/>
            <person name="Cao Y."/>
            <person name="Lipzen A."/>
            <person name="Daum C."/>
            <person name="Hundley H."/>
            <person name="Pangilinan J."/>
            <person name="Johnson J."/>
            <person name="Barry K."/>
            <person name="LaButti K."/>
            <person name="Ng V."/>
            <person name="Ahrendt S."/>
            <person name="Min B."/>
            <person name="Choi I.G."/>
            <person name="Park H."/>
            <person name="Plett J.M."/>
            <person name="Magnuson J."/>
            <person name="Spatafora J.W."/>
            <person name="Nagy L.G."/>
            <person name="Henrissat B."/>
            <person name="Grigoriev I.V."/>
            <person name="Yang Z.L."/>
            <person name="Xu J."/>
            <person name="Martin F.M."/>
        </authorList>
    </citation>
    <scope>NUCLEOTIDE SEQUENCE</scope>
    <source>
        <strain evidence="1">KUC20120723A-06</strain>
    </source>
</reference>
<proteinExistence type="predicted"/>
<sequence length="131" mass="14347">MAKSTRSKVKRSFRSKKRETGVYAATVAARLNRLNAKLVSIASKDKDGDVVLEGEDVEVGEGVQGSYGMELDGSSQPAASSSRISTHGPRNSRREEWRKSKGLSAVPKRRGINRQGLPAARRKAGRPSRRR</sequence>
<dbReference type="Proteomes" id="UP000790709">
    <property type="component" value="Unassembled WGS sequence"/>
</dbReference>
<gene>
    <name evidence="1" type="ORF">BV22DRAFT_1055231</name>
</gene>
<evidence type="ECO:0000313" key="1">
    <source>
        <dbReference type="EMBL" id="KAH7930305.1"/>
    </source>
</evidence>
<organism evidence="1 2">
    <name type="scientific">Leucogyrophana mollusca</name>
    <dbReference type="NCBI Taxonomy" id="85980"/>
    <lineage>
        <taxon>Eukaryota</taxon>
        <taxon>Fungi</taxon>
        <taxon>Dikarya</taxon>
        <taxon>Basidiomycota</taxon>
        <taxon>Agaricomycotina</taxon>
        <taxon>Agaricomycetes</taxon>
        <taxon>Agaricomycetidae</taxon>
        <taxon>Boletales</taxon>
        <taxon>Boletales incertae sedis</taxon>
        <taxon>Leucogyrophana</taxon>
    </lineage>
</organism>
<accession>A0ACB8BYR6</accession>
<evidence type="ECO:0000313" key="2">
    <source>
        <dbReference type="Proteomes" id="UP000790709"/>
    </source>
</evidence>
<name>A0ACB8BYR6_9AGAM</name>
<dbReference type="EMBL" id="MU266333">
    <property type="protein sequence ID" value="KAH7930305.1"/>
    <property type="molecule type" value="Genomic_DNA"/>
</dbReference>
<comment type="caution">
    <text evidence="1">The sequence shown here is derived from an EMBL/GenBank/DDBJ whole genome shotgun (WGS) entry which is preliminary data.</text>
</comment>